<evidence type="ECO:0000313" key="2">
    <source>
        <dbReference type="Proteomes" id="UP000006729"/>
    </source>
</evidence>
<dbReference type="EMBL" id="CM009290">
    <property type="protein sequence ID" value="KAI9402743.1"/>
    <property type="molecule type" value="Genomic_DNA"/>
</dbReference>
<protein>
    <submittedName>
        <fullName evidence="1">Uncharacterized protein</fullName>
    </submittedName>
</protein>
<reference evidence="1 2" key="1">
    <citation type="journal article" date="2006" name="Science">
        <title>The genome of black cottonwood, Populus trichocarpa (Torr. &amp; Gray).</title>
        <authorList>
            <person name="Tuskan G.A."/>
            <person name="Difazio S."/>
            <person name="Jansson S."/>
            <person name="Bohlmann J."/>
            <person name="Grigoriev I."/>
            <person name="Hellsten U."/>
            <person name="Putnam N."/>
            <person name="Ralph S."/>
            <person name="Rombauts S."/>
            <person name="Salamov A."/>
            <person name="Schein J."/>
            <person name="Sterck L."/>
            <person name="Aerts A."/>
            <person name="Bhalerao R.R."/>
            <person name="Bhalerao R.P."/>
            <person name="Blaudez D."/>
            <person name="Boerjan W."/>
            <person name="Brun A."/>
            <person name="Brunner A."/>
            <person name="Busov V."/>
            <person name="Campbell M."/>
            <person name="Carlson J."/>
            <person name="Chalot M."/>
            <person name="Chapman J."/>
            <person name="Chen G.L."/>
            <person name="Cooper D."/>
            <person name="Coutinho P.M."/>
            <person name="Couturier J."/>
            <person name="Covert S."/>
            <person name="Cronk Q."/>
            <person name="Cunningham R."/>
            <person name="Davis J."/>
            <person name="Degroeve S."/>
            <person name="Dejardin A."/>
            <person name="Depamphilis C."/>
            <person name="Detter J."/>
            <person name="Dirks B."/>
            <person name="Dubchak I."/>
            <person name="Duplessis S."/>
            <person name="Ehlting J."/>
            <person name="Ellis B."/>
            <person name="Gendler K."/>
            <person name="Goodstein D."/>
            <person name="Gribskov M."/>
            <person name="Grimwood J."/>
            <person name="Groover A."/>
            <person name="Gunter L."/>
            <person name="Hamberger B."/>
            <person name="Heinze B."/>
            <person name="Helariutta Y."/>
            <person name="Henrissat B."/>
            <person name="Holligan D."/>
            <person name="Holt R."/>
            <person name="Huang W."/>
            <person name="Islam-Faridi N."/>
            <person name="Jones S."/>
            <person name="Jones-Rhoades M."/>
            <person name="Jorgensen R."/>
            <person name="Joshi C."/>
            <person name="Kangasjarvi J."/>
            <person name="Karlsson J."/>
            <person name="Kelleher C."/>
            <person name="Kirkpatrick R."/>
            <person name="Kirst M."/>
            <person name="Kohler A."/>
            <person name="Kalluri U."/>
            <person name="Larimer F."/>
            <person name="Leebens-Mack J."/>
            <person name="Leple J.C."/>
            <person name="Locascio P."/>
            <person name="Lou Y."/>
            <person name="Lucas S."/>
            <person name="Martin F."/>
            <person name="Montanini B."/>
            <person name="Napoli C."/>
            <person name="Nelson D.R."/>
            <person name="Nelson C."/>
            <person name="Nieminen K."/>
            <person name="Nilsson O."/>
            <person name="Pereda V."/>
            <person name="Peter G."/>
            <person name="Philippe R."/>
            <person name="Pilate G."/>
            <person name="Poliakov A."/>
            <person name="Razumovskaya J."/>
            <person name="Richardson P."/>
            <person name="Rinaldi C."/>
            <person name="Ritland K."/>
            <person name="Rouze P."/>
            <person name="Ryaboy D."/>
            <person name="Schmutz J."/>
            <person name="Schrader J."/>
            <person name="Segerman B."/>
            <person name="Shin H."/>
            <person name="Siddiqui A."/>
            <person name="Sterky F."/>
            <person name="Terry A."/>
            <person name="Tsai C.J."/>
            <person name="Uberbacher E."/>
            <person name="Unneberg P."/>
            <person name="Vahala J."/>
            <person name="Wall K."/>
            <person name="Wessler S."/>
            <person name="Yang G."/>
            <person name="Yin T."/>
            <person name="Douglas C."/>
            <person name="Marra M."/>
            <person name="Sandberg G."/>
            <person name="Van de Peer Y."/>
            <person name="Rokhsar D."/>
        </authorList>
    </citation>
    <scope>NUCLEOTIDE SEQUENCE [LARGE SCALE GENOMIC DNA]</scope>
    <source>
        <strain evidence="2">cv. Nisqually</strain>
    </source>
</reference>
<sequence length="171" mass="19325">MRYPALKFRGQILYSRTSMEVEKAARELLQSLKVKKGVLPGKTAVMQICGNTSLCHAMHIFHSGITSLQFLLEDSTLVKVGVGISSDCAEVLRDYNVSVKSVEDLSYHANQKLGREPKTWGLRSSKDSCLQRASKAQQNQTWKLGSRCFIKRTTYNMLPLMPWFLGNYTKC</sequence>
<organism evidence="1 2">
    <name type="scientific">Populus trichocarpa</name>
    <name type="common">Western balsam poplar</name>
    <name type="synonym">Populus balsamifera subsp. trichocarpa</name>
    <dbReference type="NCBI Taxonomy" id="3694"/>
    <lineage>
        <taxon>Eukaryota</taxon>
        <taxon>Viridiplantae</taxon>
        <taxon>Streptophyta</taxon>
        <taxon>Embryophyta</taxon>
        <taxon>Tracheophyta</taxon>
        <taxon>Spermatophyta</taxon>
        <taxon>Magnoliopsida</taxon>
        <taxon>eudicotyledons</taxon>
        <taxon>Gunneridae</taxon>
        <taxon>Pentapetalae</taxon>
        <taxon>rosids</taxon>
        <taxon>fabids</taxon>
        <taxon>Malpighiales</taxon>
        <taxon>Salicaceae</taxon>
        <taxon>Saliceae</taxon>
        <taxon>Populus</taxon>
    </lineage>
</organism>
<gene>
    <name evidence="1" type="ORF">POPTR_001G320201v4</name>
</gene>
<accession>A0ACC0TNF5</accession>
<keyword evidence="2" id="KW-1185">Reference proteome</keyword>
<comment type="caution">
    <text evidence="1">The sequence shown here is derived from an EMBL/GenBank/DDBJ whole genome shotgun (WGS) entry which is preliminary data.</text>
</comment>
<proteinExistence type="predicted"/>
<dbReference type="Proteomes" id="UP000006729">
    <property type="component" value="Chromosome 1"/>
</dbReference>
<name>A0ACC0TNF5_POPTR</name>
<evidence type="ECO:0000313" key="1">
    <source>
        <dbReference type="EMBL" id="KAI9402743.1"/>
    </source>
</evidence>